<proteinExistence type="predicted"/>
<evidence type="ECO:0000313" key="1">
    <source>
        <dbReference type="EMBL" id="SVA10044.1"/>
    </source>
</evidence>
<reference evidence="1" key="1">
    <citation type="submission" date="2018-05" db="EMBL/GenBank/DDBJ databases">
        <authorList>
            <person name="Lanie J.A."/>
            <person name="Ng W.-L."/>
            <person name="Kazmierczak K.M."/>
            <person name="Andrzejewski T.M."/>
            <person name="Davidsen T.M."/>
            <person name="Wayne K.J."/>
            <person name="Tettelin H."/>
            <person name="Glass J.I."/>
            <person name="Rusch D."/>
            <person name="Podicherti R."/>
            <person name="Tsui H.-C.T."/>
            <person name="Winkler M.E."/>
        </authorList>
    </citation>
    <scope>NUCLEOTIDE SEQUENCE</scope>
</reference>
<sequence>MRADNLNVILHNMARNPDDWRLDEFHAFHKSGVKIWIGNGVFGYHIEKPEYQELGLIERFKLHQQINLLIENKKTAT</sequence>
<dbReference type="AlphaFoldDB" id="A0A381T2V4"/>
<name>A0A381T2V4_9ZZZZ</name>
<gene>
    <name evidence="1" type="ORF">METZ01_LOCUS62898</name>
</gene>
<accession>A0A381T2V4</accession>
<dbReference type="EMBL" id="UINC01003884">
    <property type="protein sequence ID" value="SVA10044.1"/>
    <property type="molecule type" value="Genomic_DNA"/>
</dbReference>
<protein>
    <submittedName>
        <fullName evidence="1">Uncharacterized protein</fullName>
    </submittedName>
</protein>
<organism evidence="1">
    <name type="scientific">marine metagenome</name>
    <dbReference type="NCBI Taxonomy" id="408172"/>
    <lineage>
        <taxon>unclassified sequences</taxon>
        <taxon>metagenomes</taxon>
        <taxon>ecological metagenomes</taxon>
    </lineage>
</organism>